<accession>A0ABY9WZH9</accession>
<dbReference type="Proteomes" id="UP001611383">
    <property type="component" value="Chromosome"/>
</dbReference>
<proteinExistence type="predicted"/>
<reference evidence="2 3" key="1">
    <citation type="submission" date="2019-08" db="EMBL/GenBank/DDBJ databases">
        <title>Archangium and Cystobacter genomes.</title>
        <authorList>
            <person name="Chen I.-C.K."/>
            <person name="Wielgoss S."/>
        </authorList>
    </citation>
    <scope>NUCLEOTIDE SEQUENCE [LARGE SCALE GENOMIC DNA]</scope>
    <source>
        <strain evidence="2 3">Cbm 6</strain>
    </source>
</reference>
<dbReference type="InterPro" id="IPR056509">
    <property type="entry name" value="Imm33-like"/>
</dbReference>
<sequence length="117" mass="13027">MRDDVRASQLRICKEHGAPFVESPSDMKVGISLNVRSGLMPINGLRHPIQGDTTGWYIWAGGEPSAEPDFFQPVHVAHLAEWCPLALKFLGLPPGWRFLVAEGYEDVWEDPTLLDTA</sequence>
<keyword evidence="3" id="KW-1185">Reference proteome</keyword>
<gene>
    <name evidence="2" type="ORF">F0U60_33880</name>
</gene>
<dbReference type="RefSeq" id="WP_395806189.1">
    <property type="nucleotide sequence ID" value="NZ_CP043494.1"/>
</dbReference>
<dbReference type="EMBL" id="CP043494">
    <property type="protein sequence ID" value="WNG48555.1"/>
    <property type="molecule type" value="Genomic_DNA"/>
</dbReference>
<evidence type="ECO:0000313" key="3">
    <source>
        <dbReference type="Proteomes" id="UP001611383"/>
    </source>
</evidence>
<organism evidence="2 3">
    <name type="scientific">Archangium minus</name>
    <dbReference type="NCBI Taxonomy" id="83450"/>
    <lineage>
        <taxon>Bacteria</taxon>
        <taxon>Pseudomonadati</taxon>
        <taxon>Myxococcota</taxon>
        <taxon>Myxococcia</taxon>
        <taxon>Myxococcales</taxon>
        <taxon>Cystobacterineae</taxon>
        <taxon>Archangiaceae</taxon>
        <taxon>Archangium</taxon>
    </lineage>
</organism>
<name>A0ABY9WZH9_9BACT</name>
<dbReference type="Pfam" id="PF24719">
    <property type="entry name" value="Imm33-like"/>
    <property type="match status" value="1"/>
</dbReference>
<evidence type="ECO:0000313" key="2">
    <source>
        <dbReference type="EMBL" id="WNG48555.1"/>
    </source>
</evidence>
<protein>
    <recommendedName>
        <fullName evidence="1">Imm33-like domain-containing protein</fullName>
    </recommendedName>
</protein>
<evidence type="ECO:0000259" key="1">
    <source>
        <dbReference type="Pfam" id="PF24719"/>
    </source>
</evidence>
<feature type="domain" description="Imm33-like" evidence="1">
    <location>
        <begin position="9"/>
        <end position="110"/>
    </location>
</feature>